<keyword evidence="2" id="KW-1185">Reference proteome</keyword>
<reference evidence="2" key="1">
    <citation type="submission" date="2016-11" db="EMBL/GenBank/DDBJ databases">
        <authorList>
            <person name="Varghese N."/>
            <person name="Submissions S."/>
        </authorList>
    </citation>
    <scope>NUCLEOTIDE SEQUENCE [LARGE SCALE GENOMIC DNA]</scope>
    <source>
        <strain evidence="2">DSM 22623</strain>
    </source>
</reference>
<name>A0A1M6KUB7_9FLAO</name>
<dbReference type="RefSeq" id="WP_073321362.1">
    <property type="nucleotide sequence ID" value="NZ_FQYP01000012.1"/>
</dbReference>
<sequence length="854" mass="92820">MAFPKITLDNTLSEEVIVYDAFQNNQDDQSLSNFFGALTDLTSASSGTSEVFEPIHGPISTYIIYDSNHNPIKRVFTMGNAPQTFTVDQGDVAIMTQTQSFITLLEKSPNDPQCVAFQKLIKGGKAKPNEVNTFFKGTKDYTSCTFISYMLATVTIARTPETKNKPPQEQEYSLSSLCKYMGIDWPSGFPDVVISDFFCSEADEILRLGGKLNIHNVTFQEGVLDHVLSFLPSPEITFDIEVVLKPGFSMGVICLKFMLDDIKIPIGNGKTFDIDQPTLMLTINPLFKFVVFEIKATIPFSIFKSPTFDAQIAMTIDNIEAEVGVELTGNKTSLLTPPIIKGLHFDSFGVGIGLIFEPAGFAIGVDGTFHIGDQKDRIKLDDEQFAIVCEMEEEVPNPLYLAFYVPKLDFDEIITIFTNTSYNFDVPVTFSDLSFRWAENPMEPVVLPDGSLAPMGYGFNAYMDILGLTFYGALEIDMAHGVSGDITMSPLAMGKLFKLSGDGKGVTIKVDANGNPIPNNTIPKTAAEKKVIENATTKQLVAPGGPEMTVSTSSSPYFTLGAQVSLFDIIKEKIAASISKKGIAFELDYGAILQTKMKCILQNYHNFSGDFSYGLDVNVPFPTIAGFSLGTLKVNADCNMGLAIATSTSDIDFKVHGGFNFEGLNLRFGPFDADINISRIKDLLAVVEHYILDNAEAIFKEIIQDASKWASFVKKAFISGVHDVAQGLKTAFKKSEQEVASIMHGAGYGMNEVASGLKTAFGAPATVVADALKTAFGASDKQVASALKVVGFGAKETAQALQSAFGIAPKVINDIMQGAGYSANQIKDAFESLGGKFASAAKDIWHAVSHWDHW</sequence>
<dbReference type="Proteomes" id="UP000184432">
    <property type="component" value="Unassembled WGS sequence"/>
</dbReference>
<gene>
    <name evidence="1" type="ORF">SAMN04488508_11272</name>
</gene>
<dbReference type="AlphaFoldDB" id="A0A1M6KUB7"/>
<accession>A0A1M6KUB7</accession>
<dbReference type="STRING" id="570521.SAMN04488508_11272"/>
<proteinExistence type="predicted"/>
<protein>
    <submittedName>
        <fullName evidence="1">Uncharacterized protein</fullName>
    </submittedName>
</protein>
<organism evidence="1 2">
    <name type="scientific">Aquimarina spongiae</name>
    <dbReference type="NCBI Taxonomy" id="570521"/>
    <lineage>
        <taxon>Bacteria</taxon>
        <taxon>Pseudomonadati</taxon>
        <taxon>Bacteroidota</taxon>
        <taxon>Flavobacteriia</taxon>
        <taxon>Flavobacteriales</taxon>
        <taxon>Flavobacteriaceae</taxon>
        <taxon>Aquimarina</taxon>
    </lineage>
</organism>
<evidence type="ECO:0000313" key="2">
    <source>
        <dbReference type="Proteomes" id="UP000184432"/>
    </source>
</evidence>
<evidence type="ECO:0000313" key="1">
    <source>
        <dbReference type="EMBL" id="SHJ62567.1"/>
    </source>
</evidence>
<dbReference type="EMBL" id="FQYP01000012">
    <property type="protein sequence ID" value="SHJ62567.1"/>
    <property type="molecule type" value="Genomic_DNA"/>
</dbReference>
<dbReference type="OrthoDB" id="907191at2"/>